<evidence type="ECO:0000313" key="2">
    <source>
        <dbReference type="Proteomes" id="UP000094828"/>
    </source>
</evidence>
<dbReference type="EMBL" id="LYDR01000020">
    <property type="protein sequence ID" value="ODA36525.1"/>
    <property type="molecule type" value="Genomic_DNA"/>
</dbReference>
<evidence type="ECO:0008006" key="3">
    <source>
        <dbReference type="Google" id="ProtNLM"/>
    </source>
</evidence>
<keyword evidence="2" id="KW-1185">Reference proteome</keyword>
<dbReference type="InterPro" id="IPR013783">
    <property type="entry name" value="Ig-like_fold"/>
</dbReference>
<comment type="caution">
    <text evidence="1">The sequence shown here is derived from an EMBL/GenBank/DDBJ whole genome shotgun (WGS) entry which is preliminary data.</text>
</comment>
<dbReference type="Pfam" id="PF13620">
    <property type="entry name" value="CarboxypepD_reg"/>
    <property type="match status" value="1"/>
</dbReference>
<dbReference type="AlphaFoldDB" id="A0A1C3ETL8"/>
<dbReference type="Proteomes" id="UP000094828">
    <property type="component" value="Unassembled WGS sequence"/>
</dbReference>
<reference evidence="1 2" key="1">
    <citation type="submission" date="2016-05" db="EMBL/GenBank/DDBJ databases">
        <title>Genomic and physiological characterization of Planctopirus sp. isolated from fresh water lake.</title>
        <authorList>
            <person name="Subhash Y."/>
            <person name="Ramana C."/>
        </authorList>
    </citation>
    <scope>NUCLEOTIDE SEQUENCE [LARGE SCALE GENOMIC DNA]</scope>
    <source>
        <strain evidence="1 2">JC280</strain>
    </source>
</reference>
<accession>A0A1C3ETL8</accession>
<name>A0A1C3ETL8_9PLAN</name>
<gene>
    <name evidence="1" type="ORF">A6X21_02245</name>
</gene>
<dbReference type="Gene3D" id="2.60.40.10">
    <property type="entry name" value="Immunoglobulins"/>
    <property type="match status" value="1"/>
</dbReference>
<proteinExistence type="predicted"/>
<protein>
    <recommendedName>
        <fullName evidence="3">Carboxypeptidase regulatory-like domain-containing protein</fullName>
    </recommendedName>
</protein>
<dbReference type="SUPFAM" id="SSF49478">
    <property type="entry name" value="Cna protein B-type domain"/>
    <property type="match status" value="1"/>
</dbReference>
<sequence>MRAHGLSRDSQNQLRRNQMTGFDSFSLIVGNDCPLFGQEFRPRWKLLAKGLVKMKSFGLVKSLAVAAVCAGVLSPAGIVSAGEVAPAVKPAAPVSDITLVGGQLNGRVVDAQGVSLNGAQVVIKQNGQEVARTNSDKNGQFSVDGLKGGVYQVSAGNSEGTYRVWTERTAPPSSKNGIVMVSSPSIVRAQFGSMFNPVNTTAIILGTTGTVLGAVALNEANNNDNSAPKTP</sequence>
<organism evidence="1 2">
    <name type="scientific">Planctopirus hydrillae</name>
    <dbReference type="NCBI Taxonomy" id="1841610"/>
    <lineage>
        <taxon>Bacteria</taxon>
        <taxon>Pseudomonadati</taxon>
        <taxon>Planctomycetota</taxon>
        <taxon>Planctomycetia</taxon>
        <taxon>Planctomycetales</taxon>
        <taxon>Planctomycetaceae</taxon>
        <taxon>Planctopirus</taxon>
    </lineage>
</organism>
<evidence type="ECO:0000313" key="1">
    <source>
        <dbReference type="EMBL" id="ODA36525.1"/>
    </source>
</evidence>